<accession>E0IGM3</accession>
<reference evidence="2 3" key="1">
    <citation type="submission" date="2010-07" db="EMBL/GenBank/DDBJ databases">
        <title>The draft genome of Paenibacillus curdlanolyticus YK9.</title>
        <authorList>
            <consortium name="US DOE Joint Genome Institute (JGI-PGF)"/>
            <person name="Lucas S."/>
            <person name="Copeland A."/>
            <person name="Lapidus A."/>
            <person name="Cheng J.-F."/>
            <person name="Bruce D."/>
            <person name="Goodwin L."/>
            <person name="Pitluck S."/>
            <person name="Land M.L."/>
            <person name="Hauser L."/>
            <person name="Chang Y.-J."/>
            <person name="Jeffries C."/>
            <person name="Anderson I.J."/>
            <person name="Johnson E."/>
            <person name="Loganathan U."/>
            <person name="Mulhopadhyay B."/>
            <person name="Kyrpides N."/>
            <person name="Woyke T.J."/>
        </authorList>
    </citation>
    <scope>NUCLEOTIDE SEQUENCE [LARGE SCALE GENOMIC DNA]</scope>
    <source>
        <strain evidence="2 3">YK9</strain>
    </source>
</reference>
<keyword evidence="3" id="KW-1185">Reference proteome</keyword>
<proteinExistence type="predicted"/>
<organism evidence="2 3">
    <name type="scientific">Paenibacillus curdlanolyticus YK9</name>
    <dbReference type="NCBI Taxonomy" id="717606"/>
    <lineage>
        <taxon>Bacteria</taxon>
        <taxon>Bacillati</taxon>
        <taxon>Bacillota</taxon>
        <taxon>Bacilli</taxon>
        <taxon>Bacillales</taxon>
        <taxon>Paenibacillaceae</taxon>
        <taxon>Paenibacillus</taxon>
    </lineage>
</organism>
<dbReference type="STRING" id="717606.PaecuDRAFT_4818"/>
<dbReference type="eggNOG" id="COG1388">
    <property type="taxonomic scope" value="Bacteria"/>
</dbReference>
<evidence type="ECO:0000313" key="3">
    <source>
        <dbReference type="Proteomes" id="UP000005387"/>
    </source>
</evidence>
<evidence type="ECO:0000313" key="2">
    <source>
        <dbReference type="EMBL" id="EFM08375.1"/>
    </source>
</evidence>
<feature type="compositionally biased region" description="Basic and acidic residues" evidence="1">
    <location>
        <begin position="265"/>
        <end position="275"/>
    </location>
</feature>
<evidence type="ECO:0000256" key="1">
    <source>
        <dbReference type="SAM" id="MobiDB-lite"/>
    </source>
</evidence>
<name>E0IGM3_9BACL</name>
<dbReference type="EMBL" id="AEDD01000023">
    <property type="protein sequence ID" value="EFM08375.1"/>
    <property type="molecule type" value="Genomic_DNA"/>
</dbReference>
<dbReference type="RefSeq" id="WP_006040794.1">
    <property type="nucleotide sequence ID" value="NZ_AEDD01000023.1"/>
</dbReference>
<gene>
    <name evidence="2" type="ORF">PaecuDRAFT_4818</name>
</gene>
<dbReference type="AlphaFoldDB" id="E0IGM3"/>
<dbReference type="Proteomes" id="UP000005387">
    <property type="component" value="Unassembled WGS sequence"/>
</dbReference>
<feature type="region of interest" description="Disordered" evidence="1">
    <location>
        <begin position="252"/>
        <end position="279"/>
    </location>
</feature>
<feature type="non-terminal residue" evidence="2">
    <location>
        <position position="1"/>
    </location>
</feature>
<sequence>RNSTLQAELNKAMANTLMKDYVEPMKQMYDFAVHVATGKATYGEAKQFGRNLEKVLEGIAVACLTEGVGAALAKVAPKLVEGLADAGKAILKRKADKEVDLNGPGDVSVNITKIDWSKYNRVDNYKPTFDTIPDEANYRLASKYYDEIRSVGMKDIEQVAKNTGLSVEEIKAVKQHIFFDSHNIALDDRNYRVGQFTPDADFGYAWKQAQQEKELTQSQKEWLQQMIKHELTEIKLMKQGYPYKNPEAYHPDSNSFGSIPPGAHDAADPQPKGEFDGAFSYNLKEQGKIEKQIEKERGE</sequence>
<protein>
    <recommendedName>
        <fullName evidence="4">Pre-toxin TG domain-containing protein</fullName>
    </recommendedName>
</protein>
<evidence type="ECO:0008006" key="4">
    <source>
        <dbReference type="Google" id="ProtNLM"/>
    </source>
</evidence>